<comment type="caution">
    <text evidence="2">The sequence shown here is derived from an EMBL/GenBank/DDBJ whole genome shotgun (WGS) entry which is preliminary data.</text>
</comment>
<dbReference type="GO" id="GO:0005743">
    <property type="term" value="C:mitochondrial inner membrane"/>
    <property type="evidence" value="ECO:0007669"/>
    <property type="project" value="TreeGrafter"/>
</dbReference>
<dbReference type="OrthoDB" id="5562676at2759"/>
<organism evidence="2 3">
    <name type="scientific">Glutinoglossum americanum</name>
    <dbReference type="NCBI Taxonomy" id="1670608"/>
    <lineage>
        <taxon>Eukaryota</taxon>
        <taxon>Fungi</taxon>
        <taxon>Dikarya</taxon>
        <taxon>Ascomycota</taxon>
        <taxon>Pezizomycotina</taxon>
        <taxon>Geoglossomycetes</taxon>
        <taxon>Geoglossales</taxon>
        <taxon>Geoglossaceae</taxon>
        <taxon>Glutinoglossum</taxon>
    </lineage>
</organism>
<feature type="compositionally biased region" description="Basic and acidic residues" evidence="1">
    <location>
        <begin position="218"/>
        <end position="236"/>
    </location>
</feature>
<feature type="compositionally biased region" description="Basic and acidic residues" evidence="1">
    <location>
        <begin position="84"/>
        <end position="101"/>
    </location>
</feature>
<dbReference type="GO" id="GO:1902600">
    <property type="term" value="P:proton transmembrane transport"/>
    <property type="evidence" value="ECO:0007669"/>
    <property type="project" value="TreeGrafter"/>
</dbReference>
<dbReference type="PANTHER" id="PTHR28062:SF1">
    <property type="entry name" value="TRANSMEMBRANE PROTEIN"/>
    <property type="match status" value="1"/>
</dbReference>
<keyword evidence="3" id="KW-1185">Reference proteome</keyword>
<feature type="region of interest" description="Disordered" evidence="1">
    <location>
        <begin position="142"/>
        <end position="173"/>
    </location>
</feature>
<dbReference type="AlphaFoldDB" id="A0A9P8I9G3"/>
<dbReference type="Proteomes" id="UP000698800">
    <property type="component" value="Unassembled WGS sequence"/>
</dbReference>
<protein>
    <submittedName>
        <fullName evidence="2">Uncharacterized protein</fullName>
    </submittedName>
</protein>
<feature type="region of interest" description="Disordered" evidence="1">
    <location>
        <begin position="78"/>
        <end position="101"/>
    </location>
</feature>
<reference evidence="2" key="1">
    <citation type="submission" date="2021-03" db="EMBL/GenBank/DDBJ databases">
        <title>Comparative genomics and phylogenomic investigation of the class Geoglossomycetes provide insights into ecological specialization and systematics.</title>
        <authorList>
            <person name="Melie T."/>
            <person name="Pirro S."/>
            <person name="Miller A.N."/>
            <person name="Quandt A."/>
        </authorList>
    </citation>
    <scope>NUCLEOTIDE SEQUENCE</scope>
    <source>
        <strain evidence="2">GBOQ0MN5Z8</strain>
    </source>
</reference>
<name>A0A9P8I9G3_9PEZI</name>
<dbReference type="PANTHER" id="PTHR28062">
    <property type="entry name" value="K+-H+ EXCHANGE-LIKE PROTEIN"/>
    <property type="match status" value="1"/>
</dbReference>
<feature type="region of interest" description="Disordered" evidence="1">
    <location>
        <begin position="211"/>
        <end position="236"/>
    </location>
</feature>
<gene>
    <name evidence="2" type="ORF">FGG08_004311</name>
</gene>
<proteinExistence type="predicted"/>
<dbReference type="GO" id="GO:0006813">
    <property type="term" value="P:potassium ion transport"/>
    <property type="evidence" value="ECO:0007669"/>
    <property type="project" value="TreeGrafter"/>
</dbReference>
<accession>A0A9P8I9G3</accession>
<evidence type="ECO:0000313" key="3">
    <source>
        <dbReference type="Proteomes" id="UP000698800"/>
    </source>
</evidence>
<dbReference type="InterPro" id="IPR018786">
    <property type="entry name" value="Mit_KHE1"/>
</dbReference>
<evidence type="ECO:0000313" key="2">
    <source>
        <dbReference type="EMBL" id="KAH0539139.1"/>
    </source>
</evidence>
<feature type="compositionally biased region" description="Basic and acidic residues" evidence="1">
    <location>
        <begin position="145"/>
        <end position="160"/>
    </location>
</feature>
<dbReference type="EMBL" id="JAGHQL010000085">
    <property type="protein sequence ID" value="KAH0539139.1"/>
    <property type="molecule type" value="Genomic_DNA"/>
</dbReference>
<evidence type="ECO:0000256" key="1">
    <source>
        <dbReference type="SAM" id="MobiDB-lite"/>
    </source>
</evidence>
<sequence>MRLFLLPISTKRALIYCEKSSKLPTDRKTLLDKATTKAAQIWLQWEKSNKKWQKTVTEYGNKAFQRIPFEEWGLKSIPPLSPRRRAEGASGKKVESTDHKRTALSGSKHLEFLLDNNLIKPSPSPTLDELYSAGISHKSKQWQRAHTDLVAESPPRHSDDSGGGASRPGQQKESVLLQQWNSRLIAQALEVSELHPELERAIRQVEKSLKAEAMINDGGRKSDDTQTKEEKKKAER</sequence>
<dbReference type="Pfam" id="PF10173">
    <property type="entry name" value="Mit_KHE1"/>
    <property type="match status" value="1"/>
</dbReference>